<evidence type="ECO:0000313" key="11">
    <source>
        <dbReference type="Proteomes" id="UP000281192"/>
    </source>
</evidence>
<keyword evidence="4 7" id="KW-0812">Transmembrane</keyword>
<gene>
    <name evidence="8" type="ORF">C1707_22820</name>
    <name evidence="9" type="ORF">CFHF_24560</name>
</gene>
<keyword evidence="5 7" id="KW-1133">Transmembrane helix</keyword>
<evidence type="ECO:0000313" key="10">
    <source>
        <dbReference type="Proteomes" id="UP000234483"/>
    </source>
</evidence>
<dbReference type="OrthoDB" id="7431422at2"/>
<evidence type="ECO:0000256" key="5">
    <source>
        <dbReference type="ARBA" id="ARBA00022989"/>
    </source>
</evidence>
<dbReference type="GO" id="GO:0016020">
    <property type="term" value="C:membrane"/>
    <property type="evidence" value="ECO:0007669"/>
    <property type="project" value="UniProtKB-SubCell"/>
</dbReference>
<evidence type="ECO:0000313" key="8">
    <source>
        <dbReference type="EMBL" id="AYV48863.1"/>
    </source>
</evidence>
<dbReference type="InterPro" id="IPR029044">
    <property type="entry name" value="Nucleotide-diphossugar_trans"/>
</dbReference>
<dbReference type="EMBL" id="PJRQ01000051">
    <property type="protein sequence ID" value="PLR06679.1"/>
    <property type="molecule type" value="Genomic_DNA"/>
</dbReference>
<dbReference type="Gene3D" id="3.90.550.10">
    <property type="entry name" value="Spore Coat Polysaccharide Biosynthesis Protein SpsA, Chain A"/>
    <property type="match status" value="1"/>
</dbReference>
<keyword evidence="3 9" id="KW-0808">Transferase</keyword>
<organism evidence="9 10">
    <name type="scientific">Caulobacter flavus</name>
    <dbReference type="NCBI Taxonomy" id="1679497"/>
    <lineage>
        <taxon>Bacteria</taxon>
        <taxon>Pseudomonadati</taxon>
        <taxon>Pseudomonadota</taxon>
        <taxon>Alphaproteobacteria</taxon>
        <taxon>Caulobacterales</taxon>
        <taxon>Caulobacteraceae</taxon>
        <taxon>Caulobacter</taxon>
    </lineage>
</organism>
<dbReference type="Pfam" id="PF13641">
    <property type="entry name" value="Glyco_tranf_2_3"/>
    <property type="match status" value="1"/>
</dbReference>
<dbReference type="Proteomes" id="UP000234483">
    <property type="component" value="Unassembled WGS sequence"/>
</dbReference>
<accession>A0A2N5CLK5</accession>
<dbReference type="PANTHER" id="PTHR43867:SF2">
    <property type="entry name" value="CELLULOSE SYNTHASE CATALYTIC SUBUNIT A [UDP-FORMING]"/>
    <property type="match status" value="1"/>
</dbReference>
<feature type="transmembrane region" description="Helical" evidence="7">
    <location>
        <begin position="43"/>
        <end position="63"/>
    </location>
</feature>
<evidence type="ECO:0000313" key="9">
    <source>
        <dbReference type="EMBL" id="PLR06679.1"/>
    </source>
</evidence>
<dbReference type="EMBL" id="CP026100">
    <property type="protein sequence ID" value="AYV48863.1"/>
    <property type="molecule type" value="Genomic_DNA"/>
</dbReference>
<evidence type="ECO:0000256" key="1">
    <source>
        <dbReference type="ARBA" id="ARBA00004141"/>
    </source>
</evidence>
<keyword evidence="6 7" id="KW-0472">Membrane</keyword>
<sequence>MAREERRLHVDGLDHAVLPDPPLVAPVPPADGAHRRLSPAQGFLLVALLLGLTAGLATAPGATLAALKWTGLALFALLATLRLVAALTPRRVVAAPALPDDALPTYTVLAPLYKEASVAAELVANLGRLDYPRDRLQVLVVLEADDGETISAFHALDLPAFIQVLIVPPGGPKTKPRACNHALERARGELLVIYDAEDAPDPLQLREAAARFAAGPAELACLQAPLRIEIPTIAGFLPRQFQQEYAAHFEVLLPALARWRLAFPLGGTSNHFAVGPLRAVGGWDAFNVTEDADVGFRLAAAGYALDVVDPPTLETAPTTWKAWRPQRARWIKGHLATLLVHLRGPAARRPRVALALFLTLFLSLASTHLHAPIFAGAVLLVLVDLAPDGHAVIDQAGLALLVYAWSGSAIAASVGRRRAGGTARWLDLLGLPAIWLAQGWAGCHALWQFVRRPHHWDKTPHAPRAGRRLA</sequence>
<dbReference type="KEGG" id="cfh:C1707_22820"/>
<feature type="transmembrane region" description="Helical" evidence="7">
    <location>
        <begin position="352"/>
        <end position="383"/>
    </location>
</feature>
<dbReference type="RefSeq" id="WP_101715548.1">
    <property type="nucleotide sequence ID" value="NZ_CP026100.1"/>
</dbReference>
<dbReference type="AlphaFoldDB" id="A0A2N5CLK5"/>
<keyword evidence="2" id="KW-0328">Glycosyltransferase</keyword>
<dbReference type="GO" id="GO:0016757">
    <property type="term" value="F:glycosyltransferase activity"/>
    <property type="evidence" value="ECO:0007669"/>
    <property type="project" value="UniProtKB-KW"/>
</dbReference>
<evidence type="ECO:0000256" key="6">
    <source>
        <dbReference type="ARBA" id="ARBA00023136"/>
    </source>
</evidence>
<evidence type="ECO:0000256" key="4">
    <source>
        <dbReference type="ARBA" id="ARBA00022692"/>
    </source>
</evidence>
<dbReference type="InterPro" id="IPR050321">
    <property type="entry name" value="Glycosyltr_2/OpgH_subfam"/>
</dbReference>
<evidence type="ECO:0000256" key="2">
    <source>
        <dbReference type="ARBA" id="ARBA00022676"/>
    </source>
</evidence>
<proteinExistence type="predicted"/>
<feature type="transmembrane region" description="Helical" evidence="7">
    <location>
        <begin position="426"/>
        <end position="447"/>
    </location>
</feature>
<reference evidence="9 10" key="1">
    <citation type="submission" date="2017-12" db="EMBL/GenBank/DDBJ databases">
        <title>The genome sequence of Caulobacter flavus CGMCC1 15093.</title>
        <authorList>
            <person name="Gao J."/>
            <person name="Mao X."/>
            <person name="Sun J."/>
        </authorList>
    </citation>
    <scope>NUCLEOTIDE SEQUENCE [LARGE SCALE GENOMIC DNA]</scope>
    <source>
        <strain evidence="9 10">CGMCC1 15093</strain>
    </source>
</reference>
<dbReference type="Proteomes" id="UP000281192">
    <property type="component" value="Chromosome"/>
</dbReference>
<evidence type="ECO:0000256" key="7">
    <source>
        <dbReference type="SAM" id="Phobius"/>
    </source>
</evidence>
<dbReference type="PANTHER" id="PTHR43867">
    <property type="entry name" value="CELLULOSE SYNTHASE CATALYTIC SUBUNIT A [UDP-FORMING]"/>
    <property type="match status" value="1"/>
</dbReference>
<protein>
    <submittedName>
        <fullName evidence="9">Family 2 glycosyl transferase</fullName>
    </submittedName>
</protein>
<name>A0A2N5CLK5_9CAUL</name>
<feature type="transmembrane region" description="Helical" evidence="7">
    <location>
        <begin position="69"/>
        <end position="88"/>
    </location>
</feature>
<evidence type="ECO:0000256" key="3">
    <source>
        <dbReference type="ARBA" id="ARBA00022679"/>
    </source>
</evidence>
<keyword evidence="11" id="KW-1185">Reference proteome</keyword>
<reference evidence="8 11" key="2">
    <citation type="submission" date="2018-01" db="EMBL/GenBank/DDBJ databases">
        <title>Complete genome sequence of Caulobacter flavus RHGG3.</title>
        <authorList>
            <person name="Yang E."/>
        </authorList>
    </citation>
    <scope>NUCLEOTIDE SEQUENCE [LARGE SCALE GENOMIC DNA]</scope>
    <source>
        <strain evidence="8 11">RHGG3</strain>
    </source>
</reference>
<dbReference type="SUPFAM" id="SSF53448">
    <property type="entry name" value="Nucleotide-diphospho-sugar transferases"/>
    <property type="match status" value="1"/>
</dbReference>
<feature type="transmembrane region" description="Helical" evidence="7">
    <location>
        <begin position="395"/>
        <end position="414"/>
    </location>
</feature>
<comment type="subcellular location">
    <subcellularLocation>
        <location evidence="1">Membrane</location>
        <topology evidence="1">Multi-pass membrane protein</topology>
    </subcellularLocation>
</comment>